<proteinExistence type="predicted"/>
<dbReference type="EMBL" id="JACJJQ010000032">
    <property type="protein sequence ID" value="MBM6754489.1"/>
    <property type="molecule type" value="Genomic_DNA"/>
</dbReference>
<reference evidence="1 2" key="1">
    <citation type="journal article" date="2021" name="Sci. Rep.">
        <title>The distribution of antibiotic resistance genes in chicken gut microbiota commensals.</title>
        <authorList>
            <person name="Juricova H."/>
            <person name="Matiasovicova J."/>
            <person name="Kubasova T."/>
            <person name="Cejkova D."/>
            <person name="Rychlik I."/>
        </authorList>
    </citation>
    <scope>NUCLEOTIDE SEQUENCE [LARGE SCALE GENOMIC DNA]</scope>
    <source>
        <strain evidence="1 2">An810</strain>
    </source>
</reference>
<dbReference type="RefSeq" id="WP_204776777.1">
    <property type="nucleotide sequence ID" value="NZ_JACJJQ010000032.1"/>
</dbReference>
<protein>
    <submittedName>
        <fullName evidence="1">Sigma-70 family RNA polymerase sigma factor</fullName>
    </submittedName>
</protein>
<dbReference type="Pfam" id="PF13412">
    <property type="entry name" value="HTH_24"/>
    <property type="match status" value="1"/>
</dbReference>
<sequence length="191" mass="22608">MKKISQLNSEYNRYLAATFTDKQLEGAIFGVLKHANVLPGHPHRDDLIQECRLTVAQASIDYDQLFQPKINRFAFIYQRLRWQITNFFNREERLHQHQGLIFDGPTPIEEINHPALQYDLDFESRTDSKRLLQRLYQTCESKQKAYLDLLIKDPELTNREIANILGITPRAANYRWKKIQRIANQIIIKRV</sequence>
<evidence type="ECO:0000313" key="1">
    <source>
        <dbReference type="EMBL" id="MBM6754489.1"/>
    </source>
</evidence>
<name>A0ABS2EPQ7_9LACO</name>
<dbReference type="Proteomes" id="UP000776629">
    <property type="component" value="Unassembled WGS sequence"/>
</dbReference>
<organism evidence="1 2">
    <name type="scientific">Limosilactobacillus alvi</name>
    <dbReference type="NCBI Taxonomy" id="990412"/>
    <lineage>
        <taxon>Bacteria</taxon>
        <taxon>Bacillati</taxon>
        <taxon>Bacillota</taxon>
        <taxon>Bacilli</taxon>
        <taxon>Lactobacillales</taxon>
        <taxon>Lactobacillaceae</taxon>
        <taxon>Limosilactobacillus</taxon>
    </lineage>
</organism>
<dbReference type="InterPro" id="IPR036388">
    <property type="entry name" value="WH-like_DNA-bd_sf"/>
</dbReference>
<gene>
    <name evidence="1" type="ORF">H5993_06935</name>
</gene>
<comment type="caution">
    <text evidence="1">The sequence shown here is derived from an EMBL/GenBank/DDBJ whole genome shotgun (WGS) entry which is preliminary data.</text>
</comment>
<evidence type="ECO:0000313" key="2">
    <source>
        <dbReference type="Proteomes" id="UP000776629"/>
    </source>
</evidence>
<dbReference type="Gene3D" id="1.10.10.10">
    <property type="entry name" value="Winged helix-like DNA-binding domain superfamily/Winged helix DNA-binding domain"/>
    <property type="match status" value="1"/>
</dbReference>
<accession>A0ABS2EPQ7</accession>
<keyword evidence="2" id="KW-1185">Reference proteome</keyword>